<evidence type="ECO:0000313" key="4">
    <source>
        <dbReference type="RefSeq" id="XP_030378188.1"/>
    </source>
</evidence>
<organism evidence="3 4">
    <name type="scientific">Drosophila lebanonensis</name>
    <name type="common">Fruit fly</name>
    <name type="synonym">Scaptodrosophila lebanonensis</name>
    <dbReference type="NCBI Taxonomy" id="7225"/>
    <lineage>
        <taxon>Eukaryota</taxon>
        <taxon>Metazoa</taxon>
        <taxon>Ecdysozoa</taxon>
        <taxon>Arthropoda</taxon>
        <taxon>Hexapoda</taxon>
        <taxon>Insecta</taxon>
        <taxon>Pterygota</taxon>
        <taxon>Neoptera</taxon>
        <taxon>Endopterygota</taxon>
        <taxon>Diptera</taxon>
        <taxon>Brachycera</taxon>
        <taxon>Muscomorpha</taxon>
        <taxon>Ephydroidea</taxon>
        <taxon>Drosophilidae</taxon>
        <taxon>Scaptodrosophila</taxon>
    </lineage>
</organism>
<dbReference type="RefSeq" id="XP_030378188.1">
    <property type="nucleotide sequence ID" value="XM_030522328.1"/>
</dbReference>
<dbReference type="PANTHER" id="PTHR20958">
    <property type="entry name" value="GLYCINE N-ACYLTRANSFERASE-LIKE PROTEIN"/>
    <property type="match status" value="1"/>
</dbReference>
<proteinExistence type="predicted"/>
<feature type="domain" description="DUF5645" evidence="2">
    <location>
        <begin position="8"/>
        <end position="136"/>
    </location>
</feature>
<dbReference type="OrthoDB" id="61870at2759"/>
<dbReference type="PANTHER" id="PTHR20958:SF10">
    <property type="entry name" value="GH05617P-RELATED"/>
    <property type="match status" value="1"/>
</dbReference>
<dbReference type="InterPro" id="IPR041506">
    <property type="entry name" value="DUF5645"/>
</dbReference>
<dbReference type="Pfam" id="PF18713">
    <property type="entry name" value="DUF5645"/>
    <property type="match status" value="1"/>
</dbReference>
<keyword evidence="3" id="KW-1185">Reference proteome</keyword>
<dbReference type="AlphaFoldDB" id="A0A6J2TSQ8"/>
<dbReference type="Gene3D" id="3.40.630.30">
    <property type="match status" value="2"/>
</dbReference>
<evidence type="ECO:0000259" key="2">
    <source>
        <dbReference type="Pfam" id="PF18713"/>
    </source>
</evidence>
<reference evidence="4" key="1">
    <citation type="submission" date="2025-08" db="UniProtKB">
        <authorList>
            <consortium name="RefSeq"/>
        </authorList>
    </citation>
    <scope>IDENTIFICATION</scope>
    <source>
        <strain evidence="4">11010-0011.00</strain>
        <tissue evidence="4">Whole body</tissue>
    </source>
</reference>
<dbReference type="SUPFAM" id="SSF55729">
    <property type="entry name" value="Acyl-CoA N-acyltransferases (Nat)"/>
    <property type="match status" value="1"/>
</dbReference>
<protein>
    <submittedName>
        <fullName evidence="4">Uncharacterized protein LOC115626841</fullName>
    </submittedName>
</protein>
<dbReference type="Pfam" id="PF08445">
    <property type="entry name" value="FR47"/>
    <property type="match status" value="1"/>
</dbReference>
<dbReference type="GeneID" id="115626841"/>
<dbReference type="InterPro" id="IPR016181">
    <property type="entry name" value="Acyl_CoA_acyltransferase"/>
</dbReference>
<dbReference type="InterPro" id="IPR053225">
    <property type="entry name" value="Acyl-CoA_N-acyltransferase"/>
</dbReference>
<dbReference type="InterPro" id="IPR013653">
    <property type="entry name" value="GCN5-like_dom"/>
</dbReference>
<name>A0A6J2TSQ8_DROLE</name>
<evidence type="ECO:0000259" key="1">
    <source>
        <dbReference type="Pfam" id="PF08445"/>
    </source>
</evidence>
<dbReference type="Proteomes" id="UP000504634">
    <property type="component" value="Unplaced"/>
</dbReference>
<gene>
    <name evidence="4" type="primary">LOC115626841</name>
</gene>
<sequence>MGTQKEDILRQLSDAEVDELLQLYLKRYGPLHFHYLLIYNQRKWDQQLSRAGISLEDAAYISMRKRFYTHRNGDFRRYGTYVSLHHDLVQSISFYSWQAEKPTELYECLEQTQRIEWHRGALLTNVDLGFCARVKEIAVERGAAGILNARQCYGMILPHAQALKARVPDLPSDFELRTLCEEDAPLVHSVWPNSGEGSLDYIRALIKFNKSLGACRSDTGELVAWIFQNDFSGLGLLQVLPKVERRGLGGLLAAAMSKTIAKCEEVTLTAWIVSHNWRSEALLRRIGYEKGEVNEWIKLAPA</sequence>
<accession>A0A6J2TSQ8</accession>
<dbReference type="GO" id="GO:0016747">
    <property type="term" value="F:acyltransferase activity, transferring groups other than amino-acyl groups"/>
    <property type="evidence" value="ECO:0007669"/>
    <property type="project" value="InterPro"/>
</dbReference>
<evidence type="ECO:0000313" key="3">
    <source>
        <dbReference type="Proteomes" id="UP000504634"/>
    </source>
</evidence>
<feature type="domain" description="GCN5-related N-acetyltransferase Rv2170-like" evidence="1">
    <location>
        <begin position="211"/>
        <end position="297"/>
    </location>
</feature>